<organism evidence="2 3">
    <name type="scientific">Bacillus thermotolerans</name>
    <name type="common">Quasibacillus thermotolerans</name>
    <dbReference type="NCBI Taxonomy" id="1221996"/>
    <lineage>
        <taxon>Bacteria</taxon>
        <taxon>Bacillati</taxon>
        <taxon>Bacillota</taxon>
        <taxon>Bacilli</taxon>
        <taxon>Bacillales</taxon>
        <taxon>Bacillaceae</taxon>
        <taxon>Bacillus</taxon>
    </lineage>
</organism>
<dbReference type="InterPro" id="IPR023804">
    <property type="entry name" value="DUF3792_TM"/>
</dbReference>
<evidence type="ECO:0000313" key="2">
    <source>
        <dbReference type="EMBL" id="KKB43437.1"/>
    </source>
</evidence>
<name>A0A0F5IE34_BACTR</name>
<dbReference type="STRING" id="1221996.QY95_01682"/>
<keyword evidence="1" id="KW-0472">Membrane</keyword>
<evidence type="ECO:0000256" key="1">
    <source>
        <dbReference type="SAM" id="Phobius"/>
    </source>
</evidence>
<dbReference type="Proteomes" id="UP000031563">
    <property type="component" value="Unassembled WGS sequence"/>
</dbReference>
<feature type="transmembrane region" description="Helical" evidence="1">
    <location>
        <begin position="59"/>
        <end position="78"/>
    </location>
</feature>
<evidence type="ECO:0008006" key="4">
    <source>
        <dbReference type="Google" id="ProtNLM"/>
    </source>
</evidence>
<comment type="caution">
    <text evidence="2">The sequence shown here is derived from an EMBL/GenBank/DDBJ whole genome shotgun (WGS) entry which is preliminary data.</text>
</comment>
<reference evidence="2" key="1">
    <citation type="submission" date="2015-02" db="EMBL/GenBank/DDBJ databases">
        <title>Genome Assembly of Bacillaceae bacterium MTCC 8252.</title>
        <authorList>
            <person name="Verma A."/>
            <person name="Khatri I."/>
            <person name="Mual P."/>
            <person name="Subramanian S."/>
            <person name="Krishnamurthi S."/>
        </authorList>
    </citation>
    <scope>NUCLEOTIDE SEQUENCE [LARGE SCALE GENOMIC DNA]</scope>
    <source>
        <strain evidence="2">MTCC 8252</strain>
    </source>
</reference>
<keyword evidence="1" id="KW-0812">Transmembrane</keyword>
<keyword evidence="1" id="KW-1133">Transmembrane helix</keyword>
<feature type="transmembrane region" description="Helical" evidence="1">
    <location>
        <begin position="29"/>
        <end position="47"/>
    </location>
</feature>
<protein>
    <recommendedName>
        <fullName evidence="4">TIGR04086 family membrane protein</fullName>
    </recommendedName>
</protein>
<accession>A0A0F5IE34</accession>
<proteinExistence type="predicted"/>
<evidence type="ECO:0000313" key="3">
    <source>
        <dbReference type="Proteomes" id="UP000031563"/>
    </source>
</evidence>
<dbReference type="AlphaFoldDB" id="A0A0F5IE34"/>
<sequence>MTITITSFIVLFIGGFVSGKLSGQKGWLTGGTAGLLYSLVLMTYQFLGYDAGLQWEQLVYHLCFIITAMMGGILGVNASSTK</sequence>
<gene>
    <name evidence="2" type="ORF">QY95_01682</name>
</gene>
<keyword evidence="3" id="KW-1185">Reference proteome</keyword>
<dbReference type="EMBL" id="JWIR02000003">
    <property type="protein sequence ID" value="KKB43437.1"/>
    <property type="molecule type" value="Genomic_DNA"/>
</dbReference>
<dbReference type="NCBIfam" id="TIGR04086">
    <property type="entry name" value="TIGR04086_membr"/>
    <property type="match status" value="1"/>
</dbReference>
<dbReference type="Pfam" id="PF12670">
    <property type="entry name" value="DUF3792"/>
    <property type="match status" value="1"/>
</dbReference>